<accession>A0A8R1EI94</accession>
<protein>
    <submittedName>
        <fullName evidence="1">Uncharacterized protein</fullName>
    </submittedName>
</protein>
<evidence type="ECO:0000313" key="2">
    <source>
        <dbReference type="Proteomes" id="UP000005237"/>
    </source>
</evidence>
<name>A0A8R1EI94_CAEJA</name>
<dbReference type="PANTHER" id="PTHR22989">
    <property type="entry name" value="UNCHARACTERIZED DUF13 C.ELEGANS"/>
    <property type="match status" value="1"/>
</dbReference>
<reference evidence="2" key="1">
    <citation type="submission" date="2010-08" db="EMBL/GenBank/DDBJ databases">
        <authorList>
            <consortium name="Caenorhabditis japonica Sequencing Consortium"/>
            <person name="Wilson R.K."/>
        </authorList>
    </citation>
    <scope>NUCLEOTIDE SEQUENCE [LARGE SCALE GENOMIC DNA]</scope>
    <source>
        <strain evidence="2">DF5081</strain>
    </source>
</reference>
<dbReference type="EnsemblMetazoa" id="CJA34226a.1">
    <property type="protein sequence ID" value="CJA34226a.1"/>
    <property type="gene ID" value="WBGene00210073"/>
</dbReference>
<dbReference type="Proteomes" id="UP000005237">
    <property type="component" value="Unassembled WGS sequence"/>
</dbReference>
<evidence type="ECO:0000313" key="1">
    <source>
        <dbReference type="EnsemblMetazoa" id="CJA34226a.1"/>
    </source>
</evidence>
<proteinExistence type="predicted"/>
<reference evidence="1" key="2">
    <citation type="submission" date="2022-06" db="UniProtKB">
        <authorList>
            <consortium name="EnsemblMetazoa"/>
        </authorList>
    </citation>
    <scope>IDENTIFICATION</scope>
    <source>
        <strain evidence="1">DF5081</strain>
    </source>
</reference>
<organism evidence="1 2">
    <name type="scientific">Caenorhabditis japonica</name>
    <dbReference type="NCBI Taxonomy" id="281687"/>
    <lineage>
        <taxon>Eukaryota</taxon>
        <taxon>Metazoa</taxon>
        <taxon>Ecdysozoa</taxon>
        <taxon>Nematoda</taxon>
        <taxon>Chromadorea</taxon>
        <taxon>Rhabditida</taxon>
        <taxon>Rhabditina</taxon>
        <taxon>Rhabditomorpha</taxon>
        <taxon>Rhabditoidea</taxon>
        <taxon>Rhabditidae</taxon>
        <taxon>Peloderinae</taxon>
        <taxon>Caenorhabditis</taxon>
    </lineage>
</organism>
<dbReference type="PANTHER" id="PTHR22989:SF20">
    <property type="entry name" value="USP DOMAIN-CONTAINING PROTEIN"/>
    <property type="match status" value="1"/>
</dbReference>
<keyword evidence="2" id="KW-1185">Reference proteome</keyword>
<dbReference type="AlphaFoldDB" id="A0A8R1EI94"/>
<sequence>MLFRSTHVLRKLRRSYFLMSSSFRSEAMRCRSLVFLLIVVCLTAWTFTSFFSSVASVSMYACTIPLKGKDPMVYGYLCAVDRCIHDFFEVETPNDKFELIWRKIPESMNWCATNAQMSVVKFTTRQELGMFKVNNMLEKKRGNAKCTAVVISFDEDTSLRDLDLEKLLKTCSVHHVTFSSSKIQGLANVLKSINPVIDVLIVGPSKSPSYLLFQQFLGDSYVYLPTICQVNFAYTLPRAAEEDGFNKSIRKLRAEHNFLLMGASKDRTDMHLNLFMENMDKPYCPERYFRYFSYF</sequence>